<dbReference type="PIRSF" id="PIRSF001434">
    <property type="entry name" value="CGS"/>
    <property type="match status" value="1"/>
</dbReference>
<evidence type="ECO:0000313" key="5">
    <source>
        <dbReference type="EMBL" id="RBP83248.1"/>
    </source>
</evidence>
<dbReference type="GO" id="GO:0016846">
    <property type="term" value="F:carbon-sulfur lyase activity"/>
    <property type="evidence" value="ECO:0007669"/>
    <property type="project" value="TreeGrafter"/>
</dbReference>
<dbReference type="OrthoDB" id="9805807at2"/>
<dbReference type="Pfam" id="PF01053">
    <property type="entry name" value="Cys_Met_Meta_PP"/>
    <property type="match status" value="1"/>
</dbReference>
<dbReference type="Gene3D" id="3.90.1150.10">
    <property type="entry name" value="Aspartate Aminotransferase, domain 1"/>
    <property type="match status" value="1"/>
</dbReference>
<dbReference type="GO" id="GO:0030170">
    <property type="term" value="F:pyridoxal phosphate binding"/>
    <property type="evidence" value="ECO:0007669"/>
    <property type="project" value="InterPro"/>
</dbReference>
<dbReference type="PANTHER" id="PTHR11808">
    <property type="entry name" value="TRANS-SULFURATION ENZYME FAMILY MEMBER"/>
    <property type="match status" value="1"/>
</dbReference>
<dbReference type="Proteomes" id="UP000252792">
    <property type="component" value="Unassembled WGS sequence"/>
</dbReference>
<dbReference type="AlphaFoldDB" id="A0A366JBH8"/>
<protein>
    <submittedName>
        <fullName evidence="5">Cystathionine gamma-synthase</fullName>
    </submittedName>
</protein>
<proteinExistence type="inferred from homology"/>
<reference evidence="5 6" key="1">
    <citation type="submission" date="2018-06" db="EMBL/GenBank/DDBJ databases">
        <title>Genomic Encyclopedia of Type Strains, Phase III (KMG-III): the genomes of soil and plant-associated and newly described type strains.</title>
        <authorList>
            <person name="Whitman W."/>
        </authorList>
    </citation>
    <scope>NUCLEOTIDE SEQUENCE [LARGE SCALE GENOMIC DNA]</scope>
    <source>
        <strain evidence="5 6">CECT 7377</strain>
    </source>
</reference>
<evidence type="ECO:0000256" key="3">
    <source>
        <dbReference type="PIRSR" id="PIRSR001434-2"/>
    </source>
</evidence>
<comment type="caution">
    <text evidence="5">The sequence shown here is derived from an EMBL/GenBank/DDBJ whole genome shotgun (WGS) entry which is preliminary data.</text>
</comment>
<comment type="similarity">
    <text evidence="4">Belongs to the trans-sulfuration enzymes family.</text>
</comment>
<dbReference type="RefSeq" id="WP_113916798.1">
    <property type="nucleotide sequence ID" value="NZ_QNSE01000007.1"/>
</dbReference>
<evidence type="ECO:0000256" key="2">
    <source>
        <dbReference type="ARBA" id="ARBA00022898"/>
    </source>
</evidence>
<evidence type="ECO:0000256" key="4">
    <source>
        <dbReference type="RuleBase" id="RU362118"/>
    </source>
</evidence>
<comment type="cofactor">
    <cofactor evidence="1 4">
        <name>pyridoxal 5'-phosphate</name>
        <dbReference type="ChEBI" id="CHEBI:597326"/>
    </cofactor>
</comment>
<sequence length="395" mass="44078">MNSVTQVINEAHLSANSTLGKCTEIEVYGEPLNPSINYSSAYAFKTIEELGAYHENKFDSVRYTRDSSLIVRQLEHYFGLMHSDHSALMFNSGMGAISACFSALVTSKSRIVTFGSFYRKSLSIFLSYQKNFGIEYINVLGLEELENLNSKDTIVLIESPSNPFLELVDIKAVRSALPDATIILDTTFQGLLNSKSGYQGIDIVLGSCTKYIGGHNDLLAGYVVCQNKSLYSKVWDERSMRGGIIDNQSAYLLLRSLRTYDLRVNKTLDNMSHVLKFLADSSVVESIYYPGQYENAAQSGLFESEHYHGGGVVTFRVSKNVTLNQNLETLCSTKMAPSFGAVDSLVEIPMYMSHWGKSLDEVKKLGLDERTVRFSVGNEPIQYILNDLVKLLKIK</sequence>
<evidence type="ECO:0000256" key="1">
    <source>
        <dbReference type="ARBA" id="ARBA00001933"/>
    </source>
</evidence>
<dbReference type="InterPro" id="IPR054542">
    <property type="entry name" value="Cys_met_metab_PP"/>
</dbReference>
<evidence type="ECO:0000313" key="6">
    <source>
        <dbReference type="Proteomes" id="UP000252792"/>
    </source>
</evidence>
<gene>
    <name evidence="5" type="ORF">DFP80_107227</name>
</gene>
<keyword evidence="2 3" id="KW-0663">Pyridoxal phosphate</keyword>
<name>A0A366JBH8_9GAMM</name>
<keyword evidence="6" id="KW-1185">Reference proteome</keyword>
<dbReference type="InterPro" id="IPR015421">
    <property type="entry name" value="PyrdxlP-dep_Trfase_major"/>
</dbReference>
<dbReference type="SUPFAM" id="SSF53383">
    <property type="entry name" value="PLP-dependent transferases"/>
    <property type="match status" value="1"/>
</dbReference>
<dbReference type="GO" id="GO:0005737">
    <property type="term" value="C:cytoplasm"/>
    <property type="evidence" value="ECO:0007669"/>
    <property type="project" value="TreeGrafter"/>
</dbReference>
<dbReference type="InterPro" id="IPR015422">
    <property type="entry name" value="PyrdxlP-dep_Trfase_small"/>
</dbReference>
<dbReference type="PROSITE" id="PS00868">
    <property type="entry name" value="CYS_MET_METAB_PP"/>
    <property type="match status" value="1"/>
</dbReference>
<dbReference type="EMBL" id="QNSE01000007">
    <property type="protein sequence ID" value="RBP83248.1"/>
    <property type="molecule type" value="Genomic_DNA"/>
</dbReference>
<organism evidence="5 6">
    <name type="scientific">Marinomonas rhizomae</name>
    <dbReference type="NCBI Taxonomy" id="491948"/>
    <lineage>
        <taxon>Bacteria</taxon>
        <taxon>Pseudomonadati</taxon>
        <taxon>Pseudomonadota</taxon>
        <taxon>Gammaproteobacteria</taxon>
        <taxon>Oceanospirillales</taxon>
        <taxon>Oceanospirillaceae</taxon>
        <taxon>Marinomonas</taxon>
    </lineage>
</organism>
<dbReference type="InterPro" id="IPR000277">
    <property type="entry name" value="Cys/Met-Metab_PyrdxlP-dep_enz"/>
</dbReference>
<dbReference type="InterPro" id="IPR015424">
    <property type="entry name" value="PyrdxlP-dep_Trfase"/>
</dbReference>
<accession>A0A366JBH8</accession>
<dbReference type="Gene3D" id="3.40.640.10">
    <property type="entry name" value="Type I PLP-dependent aspartate aminotransferase-like (Major domain)"/>
    <property type="match status" value="1"/>
</dbReference>
<dbReference type="GO" id="GO:0019346">
    <property type="term" value="P:transsulfuration"/>
    <property type="evidence" value="ECO:0007669"/>
    <property type="project" value="InterPro"/>
</dbReference>
<feature type="modified residue" description="N6-(pyridoxal phosphate)lysine" evidence="3">
    <location>
        <position position="210"/>
    </location>
</feature>